<dbReference type="AlphaFoldDB" id="A0AAN1XXA0"/>
<evidence type="ECO:0000256" key="4">
    <source>
        <dbReference type="ARBA" id="ARBA00022679"/>
    </source>
</evidence>
<dbReference type="GO" id="GO:0010041">
    <property type="term" value="P:response to iron(III) ion"/>
    <property type="evidence" value="ECO:0007669"/>
    <property type="project" value="TreeGrafter"/>
</dbReference>
<sequence length="566" mass="60673">MESRRRSLIPIAIVCVVLGAGFRLWHLDGQTFSSDETVAAQHVAGYVEQDVLNALGDARPVHAKEAERFVVPTGERGTRSVVAALAREDPQHPPLFYVLERWWLAPAGPSIAAERALSAIFGLLGIAATWWLCALAGRSAVAGWAGAAVFALSPFEVVYAQQLREYALFATLTMASAALLILALRAPRWWTIVALAIAVAAGLYTFSLFVLVVAAEATIVVILRPARRTALVVAAAFAAALVAWSPWMVVLARGRDLVTSTNDWSGTRWSPLALIAKWLYNAAISSFDLIYLNARWAPLAAIVLLIVGIALWETRRASAEARAIVWALLAWTFGALALTDLIAGGHRSTVARYTTPAYCALIVAVAVWVSTGWRGDGKRFAFRSACALLLCVLGAASLGTRATRTVWWDNAKESGIRPIAATIDEAKLPVLVTDGNWPLLVNLSRYVRTNPTLTLVSADRVATLVTAHGRALVVTTSAASRRTVIAARSVRTRVVTDAARSADAVSLFRSRLASARADKADDVDDSHAAVLEVAGRTERPPGHLTRDLGPSLIATGAGTVGRIYVR</sequence>
<feature type="transmembrane region" description="Helical" evidence="8">
    <location>
        <begin position="7"/>
        <end position="25"/>
    </location>
</feature>
<dbReference type="GO" id="GO:0005886">
    <property type="term" value="C:plasma membrane"/>
    <property type="evidence" value="ECO:0007669"/>
    <property type="project" value="UniProtKB-SubCell"/>
</dbReference>
<comment type="subcellular location">
    <subcellularLocation>
        <location evidence="1">Cell membrane</location>
        <topology evidence="1">Multi-pass membrane protein</topology>
    </subcellularLocation>
</comment>
<feature type="transmembrane region" description="Helical" evidence="8">
    <location>
        <begin position="355"/>
        <end position="373"/>
    </location>
</feature>
<accession>A0AAN1XXA0</accession>
<feature type="transmembrane region" description="Helical" evidence="8">
    <location>
        <begin position="380"/>
        <end position="399"/>
    </location>
</feature>
<keyword evidence="4" id="KW-0808">Transferase</keyword>
<evidence type="ECO:0000256" key="7">
    <source>
        <dbReference type="ARBA" id="ARBA00023136"/>
    </source>
</evidence>
<evidence type="ECO:0000313" key="9">
    <source>
        <dbReference type="EMBL" id="BDE06291.1"/>
    </source>
</evidence>
<feature type="transmembrane region" description="Helical" evidence="8">
    <location>
        <begin position="229"/>
        <end position="251"/>
    </location>
</feature>
<keyword evidence="5 8" id="KW-0812">Transmembrane</keyword>
<dbReference type="Proteomes" id="UP001317532">
    <property type="component" value="Chromosome"/>
</dbReference>
<dbReference type="EMBL" id="AP025523">
    <property type="protein sequence ID" value="BDE06291.1"/>
    <property type="molecule type" value="Genomic_DNA"/>
</dbReference>
<feature type="transmembrane region" description="Helical" evidence="8">
    <location>
        <begin position="141"/>
        <end position="160"/>
    </location>
</feature>
<reference evidence="9 10" key="1">
    <citation type="journal article" date="2022" name="ISME Commun">
        <title>Vulcanimicrobium alpinus gen. nov. sp. nov., the first cultivated representative of the candidate phylum 'Eremiobacterota', is a metabolically versatile aerobic anoxygenic phototroph.</title>
        <authorList>
            <person name="Yabe S."/>
            <person name="Muto K."/>
            <person name="Abe K."/>
            <person name="Yokota A."/>
            <person name="Staudigel H."/>
            <person name="Tebo B.M."/>
        </authorList>
    </citation>
    <scope>NUCLEOTIDE SEQUENCE [LARGE SCALE GENOMIC DNA]</scope>
    <source>
        <strain evidence="9 10">WC8-2</strain>
    </source>
</reference>
<dbReference type="GO" id="GO:0009103">
    <property type="term" value="P:lipopolysaccharide biosynthetic process"/>
    <property type="evidence" value="ECO:0007669"/>
    <property type="project" value="UniProtKB-ARBA"/>
</dbReference>
<protein>
    <recommendedName>
        <fullName evidence="11">Glycosyltransferase RgtA/B/C/D-like domain-containing protein</fullName>
    </recommendedName>
</protein>
<proteinExistence type="predicted"/>
<keyword evidence="2" id="KW-1003">Cell membrane</keyword>
<dbReference type="GO" id="GO:0016763">
    <property type="term" value="F:pentosyltransferase activity"/>
    <property type="evidence" value="ECO:0007669"/>
    <property type="project" value="TreeGrafter"/>
</dbReference>
<keyword evidence="7 8" id="KW-0472">Membrane</keyword>
<feature type="transmembrane region" description="Helical" evidence="8">
    <location>
        <begin position="116"/>
        <end position="134"/>
    </location>
</feature>
<feature type="transmembrane region" description="Helical" evidence="8">
    <location>
        <begin position="191"/>
        <end position="223"/>
    </location>
</feature>
<evidence type="ECO:0000256" key="5">
    <source>
        <dbReference type="ARBA" id="ARBA00022692"/>
    </source>
</evidence>
<keyword evidence="3" id="KW-0328">Glycosyltransferase</keyword>
<feature type="transmembrane region" description="Helical" evidence="8">
    <location>
        <begin position="166"/>
        <end position="184"/>
    </location>
</feature>
<evidence type="ECO:0000256" key="3">
    <source>
        <dbReference type="ARBA" id="ARBA00022676"/>
    </source>
</evidence>
<dbReference type="PANTHER" id="PTHR33908:SF3">
    <property type="entry name" value="UNDECAPRENYL PHOSPHATE-ALPHA-4-AMINO-4-DEOXY-L-ARABINOSE ARABINOSYL TRANSFERASE"/>
    <property type="match status" value="1"/>
</dbReference>
<feature type="transmembrane region" description="Helical" evidence="8">
    <location>
        <begin position="296"/>
        <end position="312"/>
    </location>
</feature>
<dbReference type="KEGG" id="vab:WPS_15670"/>
<keyword evidence="10" id="KW-1185">Reference proteome</keyword>
<gene>
    <name evidence="9" type="ORF">WPS_15670</name>
</gene>
<evidence type="ECO:0000256" key="8">
    <source>
        <dbReference type="SAM" id="Phobius"/>
    </source>
</evidence>
<name>A0AAN1XXA0_UNVUL</name>
<keyword evidence="6 8" id="KW-1133">Transmembrane helix</keyword>
<evidence type="ECO:0000256" key="2">
    <source>
        <dbReference type="ARBA" id="ARBA00022475"/>
    </source>
</evidence>
<evidence type="ECO:0000313" key="10">
    <source>
        <dbReference type="Proteomes" id="UP001317532"/>
    </source>
</evidence>
<dbReference type="RefSeq" id="WP_317997262.1">
    <property type="nucleotide sequence ID" value="NZ_AP025523.1"/>
</dbReference>
<organism evidence="9 10">
    <name type="scientific">Vulcanimicrobium alpinum</name>
    <dbReference type="NCBI Taxonomy" id="3016050"/>
    <lineage>
        <taxon>Bacteria</taxon>
        <taxon>Bacillati</taxon>
        <taxon>Vulcanimicrobiota</taxon>
        <taxon>Vulcanimicrobiia</taxon>
        <taxon>Vulcanimicrobiales</taxon>
        <taxon>Vulcanimicrobiaceae</taxon>
        <taxon>Vulcanimicrobium</taxon>
    </lineage>
</organism>
<dbReference type="InterPro" id="IPR050297">
    <property type="entry name" value="LipidA_mod_glycosyltrf_83"/>
</dbReference>
<evidence type="ECO:0000256" key="1">
    <source>
        <dbReference type="ARBA" id="ARBA00004651"/>
    </source>
</evidence>
<dbReference type="PANTHER" id="PTHR33908">
    <property type="entry name" value="MANNOSYLTRANSFERASE YKCB-RELATED"/>
    <property type="match status" value="1"/>
</dbReference>
<feature type="transmembrane region" description="Helical" evidence="8">
    <location>
        <begin position="324"/>
        <end position="343"/>
    </location>
</feature>
<evidence type="ECO:0008006" key="11">
    <source>
        <dbReference type="Google" id="ProtNLM"/>
    </source>
</evidence>
<evidence type="ECO:0000256" key="6">
    <source>
        <dbReference type="ARBA" id="ARBA00022989"/>
    </source>
</evidence>